<organism evidence="1 2">
    <name type="scientific">Isoptericola chiayiensis</name>
    <dbReference type="NCBI Taxonomy" id="579446"/>
    <lineage>
        <taxon>Bacteria</taxon>
        <taxon>Bacillati</taxon>
        <taxon>Actinomycetota</taxon>
        <taxon>Actinomycetes</taxon>
        <taxon>Micrococcales</taxon>
        <taxon>Promicromonosporaceae</taxon>
        <taxon>Isoptericola</taxon>
    </lineage>
</organism>
<evidence type="ECO:0000313" key="2">
    <source>
        <dbReference type="Proteomes" id="UP001500956"/>
    </source>
</evidence>
<keyword evidence="2" id="KW-1185">Reference proteome</keyword>
<dbReference type="RefSeq" id="WP_172151736.1">
    <property type="nucleotide sequence ID" value="NZ_BAABID010000003.1"/>
</dbReference>
<reference evidence="2" key="1">
    <citation type="journal article" date="2019" name="Int. J. Syst. Evol. Microbiol.">
        <title>The Global Catalogue of Microorganisms (GCM) 10K type strain sequencing project: providing services to taxonomists for standard genome sequencing and annotation.</title>
        <authorList>
            <consortium name="The Broad Institute Genomics Platform"/>
            <consortium name="The Broad Institute Genome Sequencing Center for Infectious Disease"/>
            <person name="Wu L."/>
            <person name="Ma J."/>
        </authorList>
    </citation>
    <scope>NUCLEOTIDE SEQUENCE [LARGE SCALE GENOMIC DNA]</scope>
    <source>
        <strain evidence="2">JCM 18063</strain>
    </source>
</reference>
<dbReference type="EMBL" id="BAABID010000003">
    <property type="protein sequence ID" value="GAA4718352.1"/>
    <property type="molecule type" value="Genomic_DNA"/>
</dbReference>
<accession>A0ABP8Y0T6</accession>
<proteinExistence type="predicted"/>
<comment type="caution">
    <text evidence="1">The sequence shown here is derived from an EMBL/GenBank/DDBJ whole genome shotgun (WGS) entry which is preliminary data.</text>
</comment>
<evidence type="ECO:0000313" key="1">
    <source>
        <dbReference type="EMBL" id="GAA4718352.1"/>
    </source>
</evidence>
<dbReference type="Proteomes" id="UP001500956">
    <property type="component" value="Unassembled WGS sequence"/>
</dbReference>
<dbReference type="Pfam" id="PF04075">
    <property type="entry name" value="F420H2_quin_red"/>
    <property type="match status" value="1"/>
</dbReference>
<name>A0ABP8Y0T6_9MICO</name>
<dbReference type="Gene3D" id="2.30.110.10">
    <property type="entry name" value="Electron Transport, Fmn-binding Protein, Chain A"/>
    <property type="match status" value="1"/>
</dbReference>
<evidence type="ECO:0008006" key="3">
    <source>
        <dbReference type="Google" id="ProtNLM"/>
    </source>
</evidence>
<gene>
    <name evidence="1" type="ORF">GCM10023216_03450</name>
</gene>
<dbReference type="InterPro" id="IPR012349">
    <property type="entry name" value="Split_barrel_FMN-bd"/>
</dbReference>
<sequence length="141" mass="15759">MQDDVRAALDIHPAAPPRDRTIDITTYGASSKQPRRIETWFHHVDGRWFLSGSPGRRDWYANLRADPRLVVHLKHGVRADLEARAVPVVDAEEKRRVITLILEALEEMGGWTTAAPENVDAWTAGSPLVELEFGEDPEVAG</sequence>
<dbReference type="SUPFAM" id="SSF50475">
    <property type="entry name" value="FMN-binding split barrel"/>
    <property type="match status" value="1"/>
</dbReference>
<dbReference type="InterPro" id="IPR004378">
    <property type="entry name" value="F420H2_quin_Rdtase"/>
</dbReference>
<protein>
    <recommendedName>
        <fullName evidence="3">Nitroreductase family deazaflavin-dependent oxidoreductase</fullName>
    </recommendedName>
</protein>